<proteinExistence type="predicted"/>
<comment type="caution">
    <text evidence="1">The sequence shown here is derived from an EMBL/GenBank/DDBJ whole genome shotgun (WGS) entry which is preliminary data.</text>
</comment>
<sequence>MNGVMSVRIEGEDRDRLTVIGDGYDPVKLIHQMRKKFGQAEILAAVRENDVVRITI</sequence>
<keyword evidence="2" id="KW-1185">Reference proteome</keyword>
<organism evidence="1 2">
    <name type="scientific">Pistacia atlantica</name>
    <dbReference type="NCBI Taxonomy" id="434234"/>
    <lineage>
        <taxon>Eukaryota</taxon>
        <taxon>Viridiplantae</taxon>
        <taxon>Streptophyta</taxon>
        <taxon>Embryophyta</taxon>
        <taxon>Tracheophyta</taxon>
        <taxon>Spermatophyta</taxon>
        <taxon>Magnoliopsida</taxon>
        <taxon>eudicotyledons</taxon>
        <taxon>Gunneridae</taxon>
        <taxon>Pentapetalae</taxon>
        <taxon>rosids</taxon>
        <taxon>malvids</taxon>
        <taxon>Sapindales</taxon>
        <taxon>Anacardiaceae</taxon>
        <taxon>Pistacia</taxon>
    </lineage>
</organism>
<accession>A0ACC1BW77</accession>
<name>A0ACC1BW77_9ROSI</name>
<protein>
    <submittedName>
        <fullName evidence="1">Uncharacterized protein</fullName>
    </submittedName>
</protein>
<dbReference type="EMBL" id="CM047899">
    <property type="protein sequence ID" value="KAJ0103368.1"/>
    <property type="molecule type" value="Genomic_DNA"/>
</dbReference>
<reference evidence="2" key="1">
    <citation type="journal article" date="2023" name="G3 (Bethesda)">
        <title>Genome assembly and association tests identify interacting loci associated with vigor, precocity, and sex in interspecific pistachio rootstocks.</title>
        <authorList>
            <person name="Palmer W."/>
            <person name="Jacygrad E."/>
            <person name="Sagayaradj S."/>
            <person name="Cavanaugh K."/>
            <person name="Han R."/>
            <person name="Bertier L."/>
            <person name="Beede B."/>
            <person name="Kafkas S."/>
            <person name="Golino D."/>
            <person name="Preece J."/>
            <person name="Michelmore R."/>
        </authorList>
    </citation>
    <scope>NUCLEOTIDE SEQUENCE [LARGE SCALE GENOMIC DNA]</scope>
</reference>
<evidence type="ECO:0000313" key="1">
    <source>
        <dbReference type="EMBL" id="KAJ0103368.1"/>
    </source>
</evidence>
<evidence type="ECO:0000313" key="2">
    <source>
        <dbReference type="Proteomes" id="UP001164250"/>
    </source>
</evidence>
<gene>
    <name evidence="1" type="ORF">Patl1_04562</name>
</gene>
<dbReference type="Proteomes" id="UP001164250">
    <property type="component" value="Chromosome 3"/>
</dbReference>